<dbReference type="Proteomes" id="UP001556631">
    <property type="component" value="Unassembled WGS sequence"/>
</dbReference>
<keyword evidence="2" id="KW-1133">Transmembrane helix</keyword>
<protein>
    <recommendedName>
        <fullName evidence="5">DUF4064 domain-containing protein</fullName>
    </recommendedName>
</protein>
<feature type="transmembrane region" description="Helical" evidence="2">
    <location>
        <begin position="158"/>
        <end position="178"/>
    </location>
</feature>
<feature type="transmembrane region" description="Helical" evidence="2">
    <location>
        <begin position="184"/>
        <end position="206"/>
    </location>
</feature>
<organism evidence="3 4">
    <name type="scientific">Nocardioides eburneus</name>
    <dbReference type="NCBI Taxonomy" id="3231482"/>
    <lineage>
        <taxon>Bacteria</taxon>
        <taxon>Bacillati</taxon>
        <taxon>Actinomycetota</taxon>
        <taxon>Actinomycetes</taxon>
        <taxon>Propionibacteriales</taxon>
        <taxon>Nocardioidaceae</taxon>
        <taxon>Nocardioides</taxon>
    </lineage>
</organism>
<proteinExistence type="predicted"/>
<feature type="transmembrane region" description="Helical" evidence="2">
    <location>
        <begin position="127"/>
        <end position="151"/>
    </location>
</feature>
<evidence type="ECO:0000313" key="3">
    <source>
        <dbReference type="EMBL" id="MEX0427168.1"/>
    </source>
</evidence>
<feature type="transmembrane region" description="Helical" evidence="2">
    <location>
        <begin position="80"/>
        <end position="107"/>
    </location>
</feature>
<gene>
    <name evidence="3" type="ORF">AB3X52_06005</name>
</gene>
<sequence length="222" mass="23356">MSDPYGSFEKPSPYGDAPFAGQRPPYGQPSPPPGYGQQPYAPHPQVQSPHGQPPYGQQQPPYGHPYGGVPRDPNRRPGTVLAAGIIAIVSSSLVALLSLVMVIAGIAARSWFADQVQENGTDDGTTFVVFLVVMCLVTLAMSGGGILCAVFALRRSQVARIVLVVLSGLTIVASLVSITGIFPILTLGAAIATIVLLFVGGANEWFRPKPVVRPFGQGPGYY</sequence>
<feature type="region of interest" description="Disordered" evidence="1">
    <location>
        <begin position="1"/>
        <end position="73"/>
    </location>
</feature>
<feature type="compositionally biased region" description="Low complexity" evidence="1">
    <location>
        <begin position="35"/>
        <end position="61"/>
    </location>
</feature>
<evidence type="ECO:0000256" key="2">
    <source>
        <dbReference type="SAM" id="Phobius"/>
    </source>
</evidence>
<reference evidence="3 4" key="1">
    <citation type="submission" date="2024-07" db="EMBL/GenBank/DDBJ databases">
        <authorList>
            <person name="Lee S."/>
            <person name="Kang M."/>
        </authorList>
    </citation>
    <scope>NUCLEOTIDE SEQUENCE [LARGE SCALE GENOMIC DNA]</scope>
    <source>
        <strain evidence="3 4">DS6</strain>
    </source>
</reference>
<keyword evidence="2" id="KW-0812">Transmembrane</keyword>
<accession>A0ABV3SWD9</accession>
<comment type="caution">
    <text evidence="3">The sequence shown here is derived from an EMBL/GenBank/DDBJ whole genome shotgun (WGS) entry which is preliminary data.</text>
</comment>
<keyword evidence="4" id="KW-1185">Reference proteome</keyword>
<evidence type="ECO:0000256" key="1">
    <source>
        <dbReference type="SAM" id="MobiDB-lite"/>
    </source>
</evidence>
<evidence type="ECO:0008006" key="5">
    <source>
        <dbReference type="Google" id="ProtNLM"/>
    </source>
</evidence>
<keyword evidence="2" id="KW-0472">Membrane</keyword>
<dbReference type="EMBL" id="JBFPJR010000008">
    <property type="protein sequence ID" value="MEX0427168.1"/>
    <property type="molecule type" value="Genomic_DNA"/>
</dbReference>
<name>A0ABV3SWD9_9ACTN</name>
<evidence type="ECO:0000313" key="4">
    <source>
        <dbReference type="Proteomes" id="UP001556631"/>
    </source>
</evidence>
<dbReference type="RefSeq" id="WP_367992292.1">
    <property type="nucleotide sequence ID" value="NZ_JBFPJR010000008.1"/>
</dbReference>